<evidence type="ECO:0000256" key="4">
    <source>
        <dbReference type="ARBA" id="ARBA00022519"/>
    </source>
</evidence>
<keyword evidence="8 11" id="KW-0472">Membrane</keyword>
<evidence type="ECO:0000256" key="1">
    <source>
        <dbReference type="ARBA" id="ARBA00004651"/>
    </source>
</evidence>
<reference evidence="12" key="2">
    <citation type="submission" date="2020-09" db="EMBL/GenBank/DDBJ databases">
        <authorList>
            <person name="Sun Q."/>
            <person name="Kim S."/>
        </authorList>
    </citation>
    <scope>NUCLEOTIDE SEQUENCE</scope>
    <source>
        <strain evidence="12">KCTC 23714</strain>
    </source>
</reference>
<name>A0A918IQL3_9RHOB</name>
<evidence type="ECO:0000256" key="9">
    <source>
        <dbReference type="ARBA" id="ARBA00035611"/>
    </source>
</evidence>
<dbReference type="InterPro" id="IPR001851">
    <property type="entry name" value="ABC_transp_permease"/>
</dbReference>
<evidence type="ECO:0000256" key="10">
    <source>
        <dbReference type="ARBA" id="ARBA00035686"/>
    </source>
</evidence>
<dbReference type="EMBL" id="BMYQ01000002">
    <property type="protein sequence ID" value="GGW25738.1"/>
    <property type="molecule type" value="Genomic_DNA"/>
</dbReference>
<evidence type="ECO:0000256" key="7">
    <source>
        <dbReference type="ARBA" id="ARBA00022989"/>
    </source>
</evidence>
<comment type="subcellular location">
    <subcellularLocation>
        <location evidence="1">Cell membrane</location>
        <topology evidence="1">Multi-pass membrane protein</topology>
    </subcellularLocation>
</comment>
<dbReference type="AlphaFoldDB" id="A0A918IQL3"/>
<feature type="transmembrane region" description="Helical" evidence="11">
    <location>
        <begin position="406"/>
        <end position="430"/>
    </location>
</feature>
<dbReference type="CDD" id="cd06579">
    <property type="entry name" value="TM_PBP1_transp_AraH_like"/>
    <property type="match status" value="1"/>
</dbReference>
<gene>
    <name evidence="12" type="primary">xylH</name>
    <name evidence="12" type="ORF">GCM10011452_12060</name>
</gene>
<dbReference type="GO" id="GO:0005886">
    <property type="term" value="C:plasma membrane"/>
    <property type="evidence" value="ECO:0007669"/>
    <property type="project" value="UniProtKB-SubCell"/>
</dbReference>
<dbReference type="GO" id="GO:0022857">
    <property type="term" value="F:transmembrane transporter activity"/>
    <property type="evidence" value="ECO:0007669"/>
    <property type="project" value="InterPro"/>
</dbReference>
<proteinExistence type="predicted"/>
<evidence type="ECO:0000256" key="5">
    <source>
        <dbReference type="ARBA" id="ARBA00022597"/>
    </source>
</evidence>
<keyword evidence="4" id="KW-0997">Cell inner membrane</keyword>
<reference evidence="12" key="1">
    <citation type="journal article" date="2014" name="Int. J. Syst. Evol. Microbiol.">
        <title>Complete genome sequence of Corynebacterium casei LMG S-19264T (=DSM 44701T), isolated from a smear-ripened cheese.</title>
        <authorList>
            <consortium name="US DOE Joint Genome Institute (JGI-PGF)"/>
            <person name="Walter F."/>
            <person name="Albersmeier A."/>
            <person name="Kalinowski J."/>
            <person name="Ruckert C."/>
        </authorList>
    </citation>
    <scope>NUCLEOTIDE SEQUENCE</scope>
    <source>
        <strain evidence="12">KCTC 23714</strain>
    </source>
</reference>
<keyword evidence="7 11" id="KW-1133">Transmembrane helix</keyword>
<evidence type="ECO:0000256" key="2">
    <source>
        <dbReference type="ARBA" id="ARBA00022448"/>
    </source>
</evidence>
<evidence type="ECO:0000256" key="11">
    <source>
        <dbReference type="SAM" id="Phobius"/>
    </source>
</evidence>
<protein>
    <recommendedName>
        <fullName evidence="10">Xylose transport system permease protein XylH</fullName>
    </recommendedName>
</protein>
<evidence type="ECO:0000256" key="8">
    <source>
        <dbReference type="ARBA" id="ARBA00023136"/>
    </source>
</evidence>
<comment type="function">
    <text evidence="9">Part of the binding-protein-dependent transport system for D-xylose. Probably responsible for the translocation of the substrate across the membrane.</text>
</comment>
<keyword evidence="3" id="KW-1003">Cell membrane</keyword>
<dbReference type="PANTHER" id="PTHR32196:SF32">
    <property type="entry name" value="XYLOSE TRANSPORT SYSTEM PERMEASE PROTEIN XYLH"/>
    <property type="match status" value="1"/>
</dbReference>
<dbReference type="Pfam" id="PF02653">
    <property type="entry name" value="BPD_transp_2"/>
    <property type="match status" value="2"/>
</dbReference>
<keyword evidence="5" id="KW-0762">Sugar transport</keyword>
<feature type="transmembrane region" description="Helical" evidence="11">
    <location>
        <begin position="279"/>
        <end position="303"/>
    </location>
</feature>
<feature type="transmembrane region" description="Helical" evidence="11">
    <location>
        <begin position="237"/>
        <end position="259"/>
    </location>
</feature>
<feature type="transmembrane region" description="Helical" evidence="11">
    <location>
        <begin position="64"/>
        <end position="85"/>
    </location>
</feature>
<feature type="transmembrane region" description="Helical" evidence="11">
    <location>
        <begin position="193"/>
        <end position="217"/>
    </location>
</feature>
<accession>A0A918IQL3</accession>
<evidence type="ECO:0000256" key="6">
    <source>
        <dbReference type="ARBA" id="ARBA00022692"/>
    </source>
</evidence>
<comment type="caution">
    <text evidence="12">The sequence shown here is derived from an EMBL/GenBank/DDBJ whole genome shotgun (WGS) entry which is preliminary data.</text>
</comment>
<keyword evidence="2" id="KW-0813">Transport</keyword>
<keyword evidence="13" id="KW-1185">Reference proteome</keyword>
<feature type="transmembrane region" description="Helical" evidence="11">
    <location>
        <begin position="124"/>
        <end position="148"/>
    </location>
</feature>
<dbReference type="PANTHER" id="PTHR32196">
    <property type="entry name" value="ABC TRANSPORTER PERMEASE PROTEIN YPHD-RELATED-RELATED"/>
    <property type="match status" value="1"/>
</dbReference>
<feature type="transmembrane region" description="Helical" evidence="11">
    <location>
        <begin position="155"/>
        <end position="173"/>
    </location>
</feature>
<feature type="transmembrane region" description="Helical" evidence="11">
    <location>
        <begin position="92"/>
        <end position="112"/>
    </location>
</feature>
<evidence type="ECO:0000313" key="12">
    <source>
        <dbReference type="EMBL" id="GGW25738.1"/>
    </source>
</evidence>
<dbReference type="Proteomes" id="UP000628984">
    <property type="component" value="Unassembled WGS sequence"/>
</dbReference>
<feature type="transmembrane region" description="Helical" evidence="11">
    <location>
        <begin position="369"/>
        <end position="399"/>
    </location>
</feature>
<feature type="transmembrane region" description="Helical" evidence="11">
    <location>
        <begin position="31"/>
        <end position="52"/>
    </location>
</feature>
<evidence type="ECO:0000313" key="13">
    <source>
        <dbReference type="Proteomes" id="UP000628984"/>
    </source>
</evidence>
<organism evidence="12 13">
    <name type="scientific">Gemmobacter lanyuensis</name>
    <dbReference type="NCBI Taxonomy" id="1054497"/>
    <lineage>
        <taxon>Bacteria</taxon>
        <taxon>Pseudomonadati</taxon>
        <taxon>Pseudomonadota</taxon>
        <taxon>Alphaproteobacteria</taxon>
        <taxon>Rhodobacterales</taxon>
        <taxon>Paracoccaceae</taxon>
        <taxon>Gemmobacter</taxon>
    </lineage>
</organism>
<evidence type="ECO:0000256" key="3">
    <source>
        <dbReference type="ARBA" id="ARBA00022475"/>
    </source>
</evidence>
<sequence length="439" mass="46095">MTSSSNSSNGTDATLSPVARFLKATEIDTRLLGMVGALLLIWLGFHMFGVMFKGGGAFLTPRNLWNLSVQTASIGIMATGMVLVIVTRHIDLSVGSVLGFCAMVMGILQARILPDMLGLGSPMIWVVTALAGMVVGMLIGAFHGWLIAYRGIPSFIVTLGGLLVWRGAAFLLARGETISPLDSTFSLLGGGPYGSVGAVGSWIVALLACAAILWMIFSGRKSRATHGFAQRPMWAEYFLSVLGCGLVLGATLLVNSYPWPKGIVKQYAEANGLEVPAEGLFIAHGWAIPVLILIGVGVVMTVLSTRTRFGRYVFAIGGNPDAAELSGINTRWMTVKIFALMGFLTGLSSVVASARLNSATNALGTLDELYVIAAAVIGGTSLAGGVGTIYGAIIGALVMQSLQTGMVLIGFDAALQNIVVGTVLVLAVYLDIIYRKRTK</sequence>
<dbReference type="RefSeq" id="WP_189632938.1">
    <property type="nucleotide sequence ID" value="NZ_BMYQ01000002.1"/>
</dbReference>
<keyword evidence="6 11" id="KW-0812">Transmembrane</keyword>